<dbReference type="GO" id="GO:0004519">
    <property type="term" value="F:endonuclease activity"/>
    <property type="evidence" value="ECO:0007669"/>
    <property type="project" value="UniProtKB-KW"/>
</dbReference>
<dbReference type="AlphaFoldDB" id="A0A1T5FVK8"/>
<dbReference type="Pfam" id="PF02021">
    <property type="entry name" value="UPF0102"/>
    <property type="match status" value="1"/>
</dbReference>
<keyword evidence="3" id="KW-0255">Endonuclease</keyword>
<evidence type="ECO:0000313" key="4">
    <source>
        <dbReference type="Proteomes" id="UP000191112"/>
    </source>
</evidence>
<keyword evidence="3" id="KW-0540">Nuclease</keyword>
<dbReference type="RefSeq" id="WP_079667541.1">
    <property type="nucleotide sequence ID" value="NZ_FUYZ01000008.1"/>
</dbReference>
<dbReference type="InterPro" id="IPR011856">
    <property type="entry name" value="tRNA_endonuc-like_dom_sf"/>
</dbReference>
<dbReference type="EMBL" id="FUYZ01000008">
    <property type="protein sequence ID" value="SKC00160.1"/>
    <property type="molecule type" value="Genomic_DNA"/>
</dbReference>
<accession>A0A1T5FVK8</accession>
<dbReference type="OrthoDB" id="9802516at2"/>
<dbReference type="STRING" id="619805.SAMN05660477_02335"/>
<dbReference type="PANTHER" id="PTHR34039">
    <property type="entry name" value="UPF0102 PROTEIN YRAN"/>
    <property type="match status" value="1"/>
</dbReference>
<evidence type="ECO:0000256" key="1">
    <source>
        <dbReference type="ARBA" id="ARBA00006738"/>
    </source>
</evidence>
<dbReference type="HAMAP" id="MF_00048">
    <property type="entry name" value="UPF0102"/>
    <property type="match status" value="1"/>
</dbReference>
<evidence type="ECO:0000256" key="2">
    <source>
        <dbReference type="HAMAP-Rule" id="MF_00048"/>
    </source>
</evidence>
<keyword evidence="3" id="KW-0378">Hydrolase</keyword>
<reference evidence="3 4" key="1">
    <citation type="submission" date="2017-02" db="EMBL/GenBank/DDBJ databases">
        <authorList>
            <person name="Peterson S.W."/>
        </authorList>
    </citation>
    <scope>NUCLEOTIDE SEQUENCE [LARGE SCALE GENOMIC DNA]</scope>
    <source>
        <strain evidence="3 4">DSM 22323</strain>
    </source>
</reference>
<protein>
    <recommendedName>
        <fullName evidence="2">UPF0102 protein SAMN05660477_02335</fullName>
    </recommendedName>
</protein>
<dbReference type="InterPro" id="IPR011335">
    <property type="entry name" value="Restrct_endonuc-II-like"/>
</dbReference>
<evidence type="ECO:0000313" key="3">
    <source>
        <dbReference type="EMBL" id="SKC00160.1"/>
    </source>
</evidence>
<dbReference type="SUPFAM" id="SSF52980">
    <property type="entry name" value="Restriction endonuclease-like"/>
    <property type="match status" value="1"/>
</dbReference>
<dbReference type="PANTHER" id="PTHR34039:SF1">
    <property type="entry name" value="UPF0102 PROTEIN YRAN"/>
    <property type="match status" value="1"/>
</dbReference>
<dbReference type="Proteomes" id="UP000191112">
    <property type="component" value="Unassembled WGS sequence"/>
</dbReference>
<sequence>MSEHYDFGKRAEDAACEFLESKKYRILERNFRFLKAEVDIIAKQDQKLVIIEVKARSDNHFINPEDAVNKKKMKLLIMAADAYCQELNEELEVRFDIISVLKTNTNDLEIHHIEDAFQSHEI</sequence>
<name>A0A1T5FVK8_9FLAO</name>
<proteinExistence type="inferred from homology"/>
<dbReference type="GO" id="GO:0003676">
    <property type="term" value="F:nucleic acid binding"/>
    <property type="evidence" value="ECO:0007669"/>
    <property type="project" value="InterPro"/>
</dbReference>
<comment type="similarity">
    <text evidence="1 2">Belongs to the UPF0102 family.</text>
</comment>
<dbReference type="InterPro" id="IPR003509">
    <property type="entry name" value="UPF0102_YraN-like"/>
</dbReference>
<organism evidence="3 4">
    <name type="scientific">Soonwooa buanensis</name>
    <dbReference type="NCBI Taxonomy" id="619805"/>
    <lineage>
        <taxon>Bacteria</taxon>
        <taxon>Pseudomonadati</taxon>
        <taxon>Bacteroidota</taxon>
        <taxon>Flavobacteriia</taxon>
        <taxon>Flavobacteriales</taxon>
        <taxon>Weeksellaceae</taxon>
        <taxon>Chryseobacterium group</taxon>
        <taxon>Soonwooa</taxon>
    </lineage>
</organism>
<keyword evidence="4" id="KW-1185">Reference proteome</keyword>
<gene>
    <name evidence="3" type="ORF">SAMN05660477_02335</name>
</gene>
<dbReference type="Gene3D" id="3.40.1350.10">
    <property type="match status" value="1"/>
</dbReference>
<dbReference type="CDD" id="cd20736">
    <property type="entry name" value="PoNe_Nuclease"/>
    <property type="match status" value="1"/>
</dbReference>